<name>A0A804PET8_MAIZE</name>
<organism evidence="12 13">
    <name type="scientific">Zea mays</name>
    <name type="common">Maize</name>
    <dbReference type="NCBI Taxonomy" id="4577"/>
    <lineage>
        <taxon>Eukaryota</taxon>
        <taxon>Viridiplantae</taxon>
        <taxon>Streptophyta</taxon>
        <taxon>Embryophyta</taxon>
        <taxon>Tracheophyta</taxon>
        <taxon>Spermatophyta</taxon>
        <taxon>Magnoliopsida</taxon>
        <taxon>Liliopsida</taxon>
        <taxon>Poales</taxon>
        <taxon>Poaceae</taxon>
        <taxon>PACMAD clade</taxon>
        <taxon>Panicoideae</taxon>
        <taxon>Andropogonodae</taxon>
        <taxon>Andropogoneae</taxon>
        <taxon>Tripsacinae</taxon>
        <taxon>Zea</taxon>
    </lineage>
</organism>
<evidence type="ECO:0000256" key="2">
    <source>
        <dbReference type="ARBA" id="ARBA00006003"/>
    </source>
</evidence>
<dbReference type="InterPro" id="IPR001675">
    <property type="entry name" value="Glyco_trans_29"/>
</dbReference>
<keyword evidence="10" id="KW-0325">Glycoprotein</keyword>
<dbReference type="CDD" id="cd19952">
    <property type="entry name" value="GT29"/>
    <property type="match status" value="1"/>
</dbReference>
<keyword evidence="8" id="KW-0333">Golgi apparatus</keyword>
<evidence type="ECO:0000256" key="11">
    <source>
        <dbReference type="SAM" id="Phobius"/>
    </source>
</evidence>
<keyword evidence="9 11" id="KW-0472">Membrane</keyword>
<evidence type="ECO:0000256" key="8">
    <source>
        <dbReference type="ARBA" id="ARBA00023034"/>
    </source>
</evidence>
<keyword evidence="13" id="KW-1185">Reference proteome</keyword>
<dbReference type="EnsemblPlants" id="Zm00001eb230130_T006">
    <property type="protein sequence ID" value="Zm00001eb230130_P006"/>
    <property type="gene ID" value="Zm00001eb230130"/>
</dbReference>
<dbReference type="GO" id="GO:0000139">
    <property type="term" value="C:Golgi membrane"/>
    <property type="evidence" value="ECO:0007669"/>
    <property type="project" value="UniProtKB-SubCell"/>
</dbReference>
<reference evidence="12" key="3">
    <citation type="submission" date="2021-05" db="UniProtKB">
        <authorList>
            <consortium name="EnsemblPlants"/>
        </authorList>
    </citation>
    <scope>IDENTIFICATION</scope>
    <source>
        <strain evidence="12">cv. B73</strain>
    </source>
</reference>
<dbReference type="InterPro" id="IPR038578">
    <property type="entry name" value="GT29-like_sf"/>
</dbReference>
<evidence type="ECO:0000256" key="1">
    <source>
        <dbReference type="ARBA" id="ARBA00004323"/>
    </source>
</evidence>
<dbReference type="Proteomes" id="UP000007305">
    <property type="component" value="Chromosome 5"/>
</dbReference>
<evidence type="ECO:0007829" key="14">
    <source>
        <dbReference type="PeptideAtlas" id="A0A804PET8"/>
    </source>
</evidence>
<comment type="subcellular location">
    <subcellularLocation>
        <location evidence="1">Golgi apparatus membrane</location>
        <topology evidence="1">Single-pass type II membrane protein</topology>
    </subcellularLocation>
</comment>
<dbReference type="PANTHER" id="PTHR47379">
    <property type="entry name" value="SIALYLTRANSFERASE-LIKE PROTEIN 2"/>
    <property type="match status" value="1"/>
</dbReference>
<keyword evidence="3" id="KW-0328">Glycosyltransferase</keyword>
<evidence type="ECO:0000313" key="13">
    <source>
        <dbReference type="Proteomes" id="UP000007305"/>
    </source>
</evidence>
<dbReference type="PANTHER" id="PTHR47379:SF3">
    <property type="entry name" value="SIALYLTRANSFERASE-LIKE PROTEIN 2"/>
    <property type="match status" value="1"/>
</dbReference>
<keyword evidence="5 11" id="KW-0812">Transmembrane</keyword>
<keyword evidence="7 11" id="KW-1133">Transmembrane helix</keyword>
<evidence type="ECO:0000256" key="9">
    <source>
        <dbReference type="ARBA" id="ARBA00023136"/>
    </source>
</evidence>
<feature type="transmembrane region" description="Helical" evidence="11">
    <location>
        <begin position="12"/>
        <end position="31"/>
    </location>
</feature>
<proteinExistence type="evidence at protein level"/>
<dbReference type="AlphaFoldDB" id="A0A804PET8"/>
<evidence type="ECO:0000313" key="12">
    <source>
        <dbReference type="EnsemblPlants" id="Zm00001eb230130_P006"/>
    </source>
</evidence>
<evidence type="ECO:0000256" key="4">
    <source>
        <dbReference type="ARBA" id="ARBA00022679"/>
    </source>
</evidence>
<dbReference type="Gramene" id="Zm00001eb230130_T006">
    <property type="protein sequence ID" value="Zm00001eb230130_P006"/>
    <property type="gene ID" value="Zm00001eb230130"/>
</dbReference>
<evidence type="ECO:0000256" key="6">
    <source>
        <dbReference type="ARBA" id="ARBA00022968"/>
    </source>
</evidence>
<keyword evidence="14" id="KW-1267">Proteomics identification</keyword>
<keyword evidence="6" id="KW-0735">Signal-anchor</keyword>
<dbReference type="OrthoDB" id="10264956at2759"/>
<keyword evidence="4" id="KW-0808">Transferase</keyword>
<protein>
    <recommendedName>
        <fullName evidence="15">Sialyltransferase-like protein 5</fullName>
    </recommendedName>
</protein>
<gene>
    <name evidence="12" type="primary">LOC732744</name>
</gene>
<dbReference type="GO" id="GO:0008373">
    <property type="term" value="F:sialyltransferase activity"/>
    <property type="evidence" value="ECO:0007669"/>
    <property type="project" value="InterPro"/>
</dbReference>
<comment type="similarity">
    <text evidence="2">Belongs to the glycosyltransferase 29 family.</text>
</comment>
<dbReference type="Gene3D" id="3.90.1480.20">
    <property type="entry name" value="Glycosyl transferase family 29"/>
    <property type="match status" value="1"/>
</dbReference>
<sequence length="316" mass="34651">MPPRAAPALRVLPLALAAAIFSGLTAILFYLSGVSSSHSGSRLSEADLAALAALRGGFSKCVDANGLGLKAVTGEDYCRVVIQYPSDTVSKWVRNSTTVLTKEYIDALPNGWEEYAWRRINKGILLNKCQNRSLCMEKLSLVLPETSPYVPRHFGRCAVVGNSGDLLKTKFGDEIDSYDAVFRENGAPTQNYTEYVGRKSTFRLLNRGSAKALDKVVELDETKKEALIVKTTIHDIMNQMIRELPITNPVYLMLGTSFGSSAKGTGLKALEFALSICDSVDMYGFTVDPGYKEWLVHVDLHAVTIKNSSLQFCAYS</sequence>
<evidence type="ECO:0008006" key="15">
    <source>
        <dbReference type="Google" id="ProtNLM"/>
    </source>
</evidence>
<evidence type="ECO:0000256" key="7">
    <source>
        <dbReference type="ARBA" id="ARBA00022989"/>
    </source>
</evidence>
<dbReference type="Pfam" id="PF00777">
    <property type="entry name" value="Glyco_transf_29"/>
    <property type="match status" value="1"/>
</dbReference>
<reference evidence="13" key="1">
    <citation type="journal article" date="2009" name="Science">
        <title>The B73 maize genome: complexity, diversity, and dynamics.</title>
        <authorList>
            <person name="Schnable P.S."/>
            <person name="Ware D."/>
            <person name="Fulton R.S."/>
            <person name="Stein J.C."/>
            <person name="Wei F."/>
            <person name="Pasternak S."/>
            <person name="Liang C."/>
            <person name="Zhang J."/>
            <person name="Fulton L."/>
            <person name="Graves T.A."/>
            <person name="Minx P."/>
            <person name="Reily A.D."/>
            <person name="Courtney L."/>
            <person name="Kruchowski S.S."/>
            <person name="Tomlinson C."/>
            <person name="Strong C."/>
            <person name="Delehaunty K."/>
            <person name="Fronick C."/>
            <person name="Courtney B."/>
            <person name="Rock S.M."/>
            <person name="Belter E."/>
            <person name="Du F."/>
            <person name="Kim K."/>
            <person name="Abbott R.M."/>
            <person name="Cotton M."/>
            <person name="Levy A."/>
            <person name="Marchetto P."/>
            <person name="Ochoa K."/>
            <person name="Jackson S.M."/>
            <person name="Gillam B."/>
            <person name="Chen W."/>
            <person name="Yan L."/>
            <person name="Higginbotham J."/>
            <person name="Cardenas M."/>
            <person name="Waligorski J."/>
            <person name="Applebaum E."/>
            <person name="Phelps L."/>
            <person name="Falcone J."/>
            <person name="Kanchi K."/>
            <person name="Thane T."/>
            <person name="Scimone A."/>
            <person name="Thane N."/>
            <person name="Henke J."/>
            <person name="Wang T."/>
            <person name="Ruppert J."/>
            <person name="Shah N."/>
            <person name="Rotter K."/>
            <person name="Hodges J."/>
            <person name="Ingenthron E."/>
            <person name="Cordes M."/>
            <person name="Kohlberg S."/>
            <person name="Sgro J."/>
            <person name="Delgado B."/>
            <person name="Mead K."/>
            <person name="Chinwalla A."/>
            <person name="Leonard S."/>
            <person name="Crouse K."/>
            <person name="Collura K."/>
            <person name="Kudrna D."/>
            <person name="Currie J."/>
            <person name="He R."/>
            <person name="Angelova A."/>
            <person name="Rajasekar S."/>
            <person name="Mueller T."/>
            <person name="Lomeli R."/>
            <person name="Scara G."/>
            <person name="Ko A."/>
            <person name="Delaney K."/>
            <person name="Wissotski M."/>
            <person name="Lopez G."/>
            <person name="Campos D."/>
            <person name="Braidotti M."/>
            <person name="Ashley E."/>
            <person name="Golser W."/>
            <person name="Kim H."/>
            <person name="Lee S."/>
            <person name="Lin J."/>
            <person name="Dujmic Z."/>
            <person name="Kim W."/>
            <person name="Talag J."/>
            <person name="Zuccolo A."/>
            <person name="Fan C."/>
            <person name="Sebastian A."/>
            <person name="Kramer M."/>
            <person name="Spiegel L."/>
            <person name="Nascimento L."/>
            <person name="Zutavern T."/>
            <person name="Miller B."/>
            <person name="Ambroise C."/>
            <person name="Muller S."/>
            <person name="Spooner W."/>
            <person name="Narechania A."/>
            <person name="Ren L."/>
            <person name="Wei S."/>
            <person name="Kumari S."/>
            <person name="Faga B."/>
            <person name="Levy M.J."/>
            <person name="McMahan L."/>
            <person name="Van Buren P."/>
            <person name="Vaughn M.W."/>
            <person name="Ying K."/>
            <person name="Yeh C.-T."/>
            <person name="Emrich S.J."/>
            <person name="Jia Y."/>
            <person name="Kalyanaraman A."/>
            <person name="Hsia A.-P."/>
            <person name="Barbazuk W.B."/>
            <person name="Baucom R.S."/>
            <person name="Brutnell T.P."/>
            <person name="Carpita N.C."/>
            <person name="Chaparro C."/>
            <person name="Chia J.-M."/>
            <person name="Deragon J.-M."/>
            <person name="Estill J.C."/>
            <person name="Fu Y."/>
            <person name="Jeddeloh J.A."/>
            <person name="Han Y."/>
            <person name="Lee H."/>
            <person name="Li P."/>
            <person name="Lisch D.R."/>
            <person name="Liu S."/>
            <person name="Liu Z."/>
            <person name="Nagel D.H."/>
            <person name="McCann M.C."/>
            <person name="SanMiguel P."/>
            <person name="Myers A.M."/>
            <person name="Nettleton D."/>
            <person name="Nguyen J."/>
            <person name="Penning B.W."/>
            <person name="Ponnala L."/>
            <person name="Schneider K.L."/>
            <person name="Schwartz D.C."/>
            <person name="Sharma A."/>
            <person name="Soderlund C."/>
            <person name="Springer N.M."/>
            <person name="Sun Q."/>
            <person name="Wang H."/>
            <person name="Waterman M."/>
            <person name="Westerman R."/>
            <person name="Wolfgruber T.K."/>
            <person name="Yang L."/>
            <person name="Yu Y."/>
            <person name="Zhang L."/>
            <person name="Zhou S."/>
            <person name="Zhu Q."/>
            <person name="Bennetzen J.L."/>
            <person name="Dawe R.K."/>
            <person name="Jiang J."/>
            <person name="Jiang N."/>
            <person name="Presting G.G."/>
            <person name="Wessler S.R."/>
            <person name="Aluru S."/>
            <person name="Martienssen R.A."/>
            <person name="Clifton S.W."/>
            <person name="McCombie W.R."/>
            <person name="Wing R.A."/>
            <person name="Wilson R.K."/>
        </authorList>
    </citation>
    <scope>NUCLEOTIDE SEQUENCE [LARGE SCALE GENOMIC DNA]</scope>
    <source>
        <strain evidence="13">cv. B73</strain>
    </source>
</reference>
<evidence type="ECO:0000256" key="10">
    <source>
        <dbReference type="ARBA" id="ARBA00023180"/>
    </source>
</evidence>
<reference evidence="12" key="2">
    <citation type="submission" date="2019-07" db="EMBL/GenBank/DDBJ databases">
        <authorList>
            <person name="Seetharam A."/>
            <person name="Woodhouse M."/>
            <person name="Cannon E."/>
        </authorList>
    </citation>
    <scope>NUCLEOTIDE SEQUENCE [LARGE SCALE GENOMIC DNA]</scope>
    <source>
        <strain evidence="12">cv. B73</strain>
    </source>
</reference>
<evidence type="ECO:0000256" key="5">
    <source>
        <dbReference type="ARBA" id="ARBA00022692"/>
    </source>
</evidence>
<accession>A0A804PET8</accession>
<evidence type="ECO:0000256" key="3">
    <source>
        <dbReference type="ARBA" id="ARBA00022676"/>
    </source>
</evidence>